<keyword evidence="1" id="KW-0472">Membrane</keyword>
<keyword evidence="3" id="KW-1185">Reference proteome</keyword>
<organism evidence="2 3">
    <name type="scientific">Aspergillus avenaceus</name>
    <dbReference type="NCBI Taxonomy" id="36643"/>
    <lineage>
        <taxon>Eukaryota</taxon>
        <taxon>Fungi</taxon>
        <taxon>Dikarya</taxon>
        <taxon>Ascomycota</taxon>
        <taxon>Pezizomycotina</taxon>
        <taxon>Eurotiomycetes</taxon>
        <taxon>Eurotiomycetidae</taxon>
        <taxon>Eurotiales</taxon>
        <taxon>Aspergillaceae</taxon>
        <taxon>Aspergillus</taxon>
        <taxon>Aspergillus subgen. Circumdati</taxon>
    </lineage>
</organism>
<evidence type="ECO:0000313" key="2">
    <source>
        <dbReference type="EMBL" id="KAE8148135.1"/>
    </source>
</evidence>
<dbReference type="EMBL" id="ML742173">
    <property type="protein sequence ID" value="KAE8148135.1"/>
    <property type="molecule type" value="Genomic_DNA"/>
</dbReference>
<reference evidence="2 3" key="1">
    <citation type="submission" date="2019-04" db="EMBL/GenBank/DDBJ databases">
        <title>Friends and foes A comparative genomics study of 23 Aspergillus species from section Flavi.</title>
        <authorList>
            <consortium name="DOE Joint Genome Institute"/>
            <person name="Kjaerbolling I."/>
            <person name="Vesth T."/>
            <person name="Frisvad J.C."/>
            <person name="Nybo J.L."/>
            <person name="Theobald S."/>
            <person name="Kildgaard S."/>
            <person name="Isbrandt T."/>
            <person name="Kuo A."/>
            <person name="Sato A."/>
            <person name="Lyhne E.K."/>
            <person name="Kogle M.E."/>
            <person name="Wiebenga A."/>
            <person name="Kun R.S."/>
            <person name="Lubbers R.J."/>
            <person name="Makela M.R."/>
            <person name="Barry K."/>
            <person name="Chovatia M."/>
            <person name="Clum A."/>
            <person name="Daum C."/>
            <person name="Haridas S."/>
            <person name="He G."/>
            <person name="LaButti K."/>
            <person name="Lipzen A."/>
            <person name="Mondo S."/>
            <person name="Riley R."/>
            <person name="Salamov A."/>
            <person name="Simmons B.A."/>
            <person name="Magnuson J.K."/>
            <person name="Henrissat B."/>
            <person name="Mortensen U.H."/>
            <person name="Larsen T.O."/>
            <person name="Devries R.P."/>
            <person name="Grigoriev I.V."/>
            <person name="Machida M."/>
            <person name="Baker S.E."/>
            <person name="Andersen M.R."/>
        </authorList>
    </citation>
    <scope>NUCLEOTIDE SEQUENCE [LARGE SCALE GENOMIC DNA]</scope>
    <source>
        <strain evidence="2 3">IBT 18842</strain>
    </source>
</reference>
<feature type="transmembrane region" description="Helical" evidence="1">
    <location>
        <begin position="6"/>
        <end position="27"/>
    </location>
</feature>
<accession>A0A5N6TPA1</accession>
<evidence type="ECO:0000313" key="3">
    <source>
        <dbReference type="Proteomes" id="UP000325780"/>
    </source>
</evidence>
<sequence>MGLRGVYLYFGLTCFICTCNGIIPLVCRCVNIGFALSRDAFAPSKNKIKIKI</sequence>
<dbReference type="AlphaFoldDB" id="A0A5N6TPA1"/>
<dbReference type="Proteomes" id="UP000325780">
    <property type="component" value="Unassembled WGS sequence"/>
</dbReference>
<proteinExistence type="predicted"/>
<gene>
    <name evidence="2" type="ORF">BDV25DRAFT_158907</name>
</gene>
<evidence type="ECO:0000256" key="1">
    <source>
        <dbReference type="SAM" id="Phobius"/>
    </source>
</evidence>
<protein>
    <submittedName>
        <fullName evidence="2">Uncharacterized protein</fullName>
    </submittedName>
</protein>
<keyword evidence="1" id="KW-1133">Transmembrane helix</keyword>
<keyword evidence="1" id="KW-0812">Transmembrane</keyword>
<name>A0A5N6TPA1_ASPAV</name>
<feature type="non-terminal residue" evidence="2">
    <location>
        <position position="52"/>
    </location>
</feature>